<keyword evidence="9" id="KW-1185">Reference proteome</keyword>
<keyword evidence="8" id="KW-0456">Lyase</keyword>
<gene>
    <name evidence="8" type="ORF">SAMN02745168_2362</name>
</gene>
<dbReference type="SFLD" id="SFLDG01101">
    <property type="entry name" value="Uncharacterised_Radical_SAM_Su"/>
    <property type="match status" value="1"/>
</dbReference>
<dbReference type="PIRSF" id="PIRSF004869">
    <property type="entry name" value="PflX_prd"/>
    <property type="match status" value="1"/>
</dbReference>
<feature type="binding site" evidence="6">
    <location>
        <position position="78"/>
    </location>
    <ligand>
        <name>[4Fe-4S] cluster</name>
        <dbReference type="ChEBI" id="CHEBI:49883"/>
        <note>4Fe-4S-S-AdoMet</note>
    </ligand>
</feature>
<keyword evidence="8" id="KW-0670">Pyruvate</keyword>
<dbReference type="InterPro" id="IPR034457">
    <property type="entry name" value="Organic_radical-activating"/>
</dbReference>
<evidence type="ECO:0000256" key="1">
    <source>
        <dbReference type="ARBA" id="ARBA00022485"/>
    </source>
</evidence>
<comment type="cofactor">
    <cofactor evidence="6">
        <name>[4Fe-4S] cluster</name>
        <dbReference type="ChEBI" id="CHEBI:49883"/>
    </cofactor>
    <text evidence="6">Binds 1 [4Fe-4S] cluster. The cluster is coordinated with 3 cysteines and an exchangeable S-adenosyl-L-methionine.</text>
</comment>
<dbReference type="GO" id="GO:0046872">
    <property type="term" value="F:metal ion binding"/>
    <property type="evidence" value="ECO:0007669"/>
    <property type="project" value="UniProtKB-KW"/>
</dbReference>
<dbReference type="PROSITE" id="PS51918">
    <property type="entry name" value="RADICAL_SAM"/>
    <property type="match status" value="1"/>
</dbReference>
<evidence type="ECO:0000256" key="4">
    <source>
        <dbReference type="ARBA" id="ARBA00023004"/>
    </source>
</evidence>
<dbReference type="SFLD" id="SFLDS00029">
    <property type="entry name" value="Radical_SAM"/>
    <property type="match status" value="1"/>
</dbReference>
<dbReference type="Proteomes" id="UP000192790">
    <property type="component" value="Unassembled WGS sequence"/>
</dbReference>
<proteinExistence type="predicted"/>
<dbReference type="GO" id="GO:0051539">
    <property type="term" value="F:4 iron, 4 sulfur cluster binding"/>
    <property type="evidence" value="ECO:0007669"/>
    <property type="project" value="UniProtKB-KW"/>
</dbReference>
<evidence type="ECO:0000313" key="9">
    <source>
        <dbReference type="Proteomes" id="UP000192790"/>
    </source>
</evidence>
<dbReference type="SUPFAM" id="SSF102114">
    <property type="entry name" value="Radical SAM enzymes"/>
    <property type="match status" value="1"/>
</dbReference>
<dbReference type="InterPro" id="IPR027596">
    <property type="entry name" value="AmmeMemoSam_rS"/>
</dbReference>
<dbReference type="PANTHER" id="PTHR30352:SF5">
    <property type="entry name" value="PYRUVATE FORMATE-LYASE 1-ACTIVATING ENZYME"/>
    <property type="match status" value="1"/>
</dbReference>
<dbReference type="InterPro" id="IPR013785">
    <property type="entry name" value="Aldolase_TIM"/>
</dbReference>
<dbReference type="NCBIfam" id="TIGR04337">
    <property type="entry name" value="AmmeMemoSam_rS"/>
    <property type="match status" value="1"/>
</dbReference>
<dbReference type="InterPro" id="IPR007197">
    <property type="entry name" value="rSAM"/>
</dbReference>
<name>A0A1W2BT58_9FIRM</name>
<reference evidence="8 9" key="1">
    <citation type="submission" date="2017-04" db="EMBL/GenBank/DDBJ databases">
        <authorList>
            <person name="Afonso C.L."/>
            <person name="Miller P.J."/>
            <person name="Scott M.A."/>
            <person name="Spackman E."/>
            <person name="Goraichik I."/>
            <person name="Dimitrov K.M."/>
            <person name="Suarez D.L."/>
            <person name="Swayne D.E."/>
        </authorList>
    </citation>
    <scope>NUCLEOTIDE SEQUENCE [LARGE SCALE GENOMIC DNA]</scope>
    <source>
        <strain evidence="8 9">DSM 12816</strain>
    </source>
</reference>
<evidence type="ECO:0000256" key="3">
    <source>
        <dbReference type="ARBA" id="ARBA00022723"/>
    </source>
</evidence>
<feature type="binding site" evidence="6">
    <location>
        <position position="75"/>
    </location>
    <ligand>
        <name>[4Fe-4S] cluster</name>
        <dbReference type="ChEBI" id="CHEBI:49883"/>
        <note>4Fe-4S-S-AdoMet</note>
    </ligand>
</feature>
<keyword evidence="1" id="KW-0004">4Fe-4S</keyword>
<evidence type="ECO:0000256" key="5">
    <source>
        <dbReference type="ARBA" id="ARBA00023014"/>
    </source>
</evidence>
<dbReference type="EMBL" id="FWXW01000006">
    <property type="protein sequence ID" value="SMC76143.1"/>
    <property type="molecule type" value="Genomic_DNA"/>
</dbReference>
<dbReference type="GO" id="GO:0016829">
    <property type="term" value="F:lyase activity"/>
    <property type="evidence" value="ECO:0007669"/>
    <property type="project" value="UniProtKB-KW"/>
</dbReference>
<dbReference type="InterPro" id="IPR016431">
    <property type="entry name" value="Pyrv-formate_lyase-activ_prd"/>
</dbReference>
<feature type="binding site" evidence="6">
    <location>
        <position position="71"/>
    </location>
    <ligand>
        <name>[4Fe-4S] cluster</name>
        <dbReference type="ChEBI" id="CHEBI:49883"/>
        <note>4Fe-4S-S-AdoMet</note>
    </ligand>
</feature>
<evidence type="ECO:0000256" key="2">
    <source>
        <dbReference type="ARBA" id="ARBA00022691"/>
    </source>
</evidence>
<evidence type="ECO:0000259" key="7">
    <source>
        <dbReference type="PROSITE" id="PS51918"/>
    </source>
</evidence>
<feature type="domain" description="Radical SAM core" evidence="7">
    <location>
        <begin position="56"/>
        <end position="273"/>
    </location>
</feature>
<evidence type="ECO:0000256" key="6">
    <source>
        <dbReference type="PIRSR" id="PIRSR004869-50"/>
    </source>
</evidence>
<dbReference type="PANTHER" id="PTHR30352">
    <property type="entry name" value="PYRUVATE FORMATE-LYASE-ACTIVATING ENZYME"/>
    <property type="match status" value="1"/>
</dbReference>
<dbReference type="AlphaFoldDB" id="A0A1W2BT58"/>
<organism evidence="8 9">
    <name type="scientific">Papillibacter cinnamivorans DSM 12816</name>
    <dbReference type="NCBI Taxonomy" id="1122930"/>
    <lineage>
        <taxon>Bacteria</taxon>
        <taxon>Bacillati</taxon>
        <taxon>Bacillota</taxon>
        <taxon>Clostridia</taxon>
        <taxon>Eubacteriales</taxon>
        <taxon>Oscillospiraceae</taxon>
        <taxon>Papillibacter</taxon>
    </lineage>
</organism>
<dbReference type="RefSeq" id="WP_084235040.1">
    <property type="nucleotide sequence ID" value="NZ_FWXW01000006.1"/>
</dbReference>
<keyword evidence="5 6" id="KW-0411">Iron-sulfur</keyword>
<keyword evidence="2 6" id="KW-0949">S-adenosyl-L-methionine</keyword>
<keyword evidence="4 6" id="KW-0408">Iron</keyword>
<keyword evidence="3 6" id="KW-0479">Metal-binding</keyword>
<sequence length="276" mass="30880">MSSITCPICPHGCRLEEGRTGFCGARSNRGGEIRCLNYGQITSLSLDPIEKKPLRRFYPGSRILSAGSYGCNLRCPWCQNYEISSADSGRLRAVSLTPEELVSRALSLRSQGNIGLAYTYNEPLIGYEFVRDCSLLIEKEGLKNVLVTNGYINEAPLRELLPHIHALNIDLKSFSPAFYRRLRGNVETVKNSIAAASECSHVEVTLLVIPGENDSPEEMRSLSSWLASVDPRIPLHVTRFFPRYHMTDRPATSVDTVYSLARIAREKLEYVYEGNC</sequence>
<accession>A0A1W2BT58</accession>
<dbReference type="Gene3D" id="3.20.20.70">
    <property type="entry name" value="Aldolase class I"/>
    <property type="match status" value="1"/>
</dbReference>
<evidence type="ECO:0000313" key="8">
    <source>
        <dbReference type="EMBL" id="SMC76143.1"/>
    </source>
</evidence>
<dbReference type="OrthoDB" id="9778883at2"/>
<dbReference type="STRING" id="1122930.SAMN02745168_2362"/>
<dbReference type="Pfam" id="PF04055">
    <property type="entry name" value="Radical_SAM"/>
    <property type="match status" value="1"/>
</dbReference>
<protein>
    <submittedName>
        <fullName evidence="8">Pyruvate formate lyase activating enzyme</fullName>
    </submittedName>
</protein>
<dbReference type="InterPro" id="IPR058240">
    <property type="entry name" value="rSAM_sf"/>
</dbReference>
<dbReference type="CDD" id="cd01335">
    <property type="entry name" value="Radical_SAM"/>
    <property type="match status" value="1"/>
</dbReference>